<dbReference type="PROSITE" id="PS51034">
    <property type="entry name" value="ZP_2"/>
    <property type="match status" value="2"/>
</dbReference>
<feature type="domain" description="ZP" evidence="4">
    <location>
        <begin position="517"/>
        <end position="764"/>
    </location>
</feature>
<dbReference type="PANTHER" id="PTHR46560">
    <property type="entry name" value="CYPHER, ISOFORM B"/>
    <property type="match status" value="1"/>
</dbReference>
<dbReference type="PANTHER" id="PTHR46560:SF5">
    <property type="entry name" value="CYPHER, ISOFORM B"/>
    <property type="match status" value="1"/>
</dbReference>
<reference evidence="5 6" key="1">
    <citation type="submission" date="2021-06" db="EMBL/GenBank/DDBJ databases">
        <title>Caerostris extrusa draft genome.</title>
        <authorList>
            <person name="Kono N."/>
            <person name="Arakawa K."/>
        </authorList>
    </citation>
    <scope>NUCLEOTIDE SEQUENCE [LARGE SCALE GENOMIC DNA]</scope>
</reference>
<dbReference type="EMBL" id="BPLR01000413">
    <property type="protein sequence ID" value="GIY94667.1"/>
    <property type="molecule type" value="Genomic_DNA"/>
</dbReference>
<proteinExistence type="predicted"/>
<evidence type="ECO:0000313" key="5">
    <source>
        <dbReference type="EMBL" id="GIY94667.1"/>
    </source>
</evidence>
<name>A0AAV4XJ46_CAEEX</name>
<keyword evidence="2" id="KW-0812">Transmembrane</keyword>
<sequence length="902" mass="101600">MEIFVRRTFERSKLTCFVLVMMCSRVICIQDNVANLNSTCDLNGLHVQFTFPKPFEGIVFAFGHRSEPTCSTIPESPTLSESLTLPLTACGTVVEETTHPLVLNSIVVQYHRLLQTQYDYVEELSCRLPQNLPEQFWSLQNQVEQSFHLKLDSQVMCEKVNGVTSCNKRLLIFRLHDGGIHKDLGIKQCIAHDAKVISENTLIYDIDIQRQCSEVTPKNASNFNVVKVNKGLVAFVKIKAPETKSVKLTYITCEVAVCKAACDCPKNKTSQVDYLTAVVSHKLLKKSGDSSSEISPQQRKRQNRKFENDIETAVHKVLKYNNQTKDIAKSQKRIWSWLDGRSSQDIDPSIEKFISGSTELHNTESYTSAFEYRDELESTEMPSTLTSSPGIYVTSFEELTNDSISEGVSTDFISSTNETAENTELQISDFTTIINSSNEEKKDCVSRTSFVIMLVALIFVIVSFVIEVLSWFKFGKARTMINCVVNSNIVRSLVILYIITSVSGSVVYPNPPTYGVECNDTTLTVHFNFSLPFGGAIFSDGEFFIRDCSLHQISDSNDTELTIYLPFDKCTFTADRINDQPVISIDVITQQHNLMATLYDYVQTFSCPVNESLHLLYSTTEGPLPWSPERDRASYELRVDILAQLPLPGPIDEGMESRLFVVVLVRDRGLHKDLAVRNCIAHDQAVLSNTSSVFRLSDEFGCTDPSYPVPQFTITNESLNMDLLAYASLGNFSHFFRGQMAITCGAILCDVSCPVHCNRTEFPTPLFLTDVQTKVFVRRADSAKPPKSLDWLNFNNRRRQRRSSGEILKQFPFMDDFPNELPSEIIDVDILGSANDESDLVSVEKTSESIFHETCSSNNNNNTTSIVKPILISSIVWCSLFICAICLIVIFRKIVRMNGRFF</sequence>
<keyword evidence="6" id="KW-1185">Reference proteome</keyword>
<feature type="transmembrane region" description="Helical" evidence="2">
    <location>
        <begin position="870"/>
        <end position="891"/>
    </location>
</feature>
<dbReference type="SMART" id="SM00241">
    <property type="entry name" value="ZP"/>
    <property type="match status" value="1"/>
</dbReference>
<evidence type="ECO:0000259" key="4">
    <source>
        <dbReference type="PROSITE" id="PS51034"/>
    </source>
</evidence>
<feature type="region of interest" description="Disordered" evidence="1">
    <location>
        <begin position="287"/>
        <end position="306"/>
    </location>
</feature>
<dbReference type="InterPro" id="IPR001507">
    <property type="entry name" value="ZP_dom"/>
</dbReference>
<comment type="caution">
    <text evidence="5">The sequence shown here is derived from an EMBL/GenBank/DDBJ whole genome shotgun (WGS) entry which is preliminary data.</text>
</comment>
<dbReference type="Proteomes" id="UP001054945">
    <property type="component" value="Unassembled WGS sequence"/>
</dbReference>
<protein>
    <submittedName>
        <fullName evidence="5">ZP domain-containing protein</fullName>
    </submittedName>
</protein>
<organism evidence="5 6">
    <name type="scientific">Caerostris extrusa</name>
    <name type="common">Bark spider</name>
    <name type="synonym">Caerostris bankana</name>
    <dbReference type="NCBI Taxonomy" id="172846"/>
    <lineage>
        <taxon>Eukaryota</taxon>
        <taxon>Metazoa</taxon>
        <taxon>Ecdysozoa</taxon>
        <taxon>Arthropoda</taxon>
        <taxon>Chelicerata</taxon>
        <taxon>Arachnida</taxon>
        <taxon>Araneae</taxon>
        <taxon>Araneomorphae</taxon>
        <taxon>Entelegynae</taxon>
        <taxon>Araneoidea</taxon>
        <taxon>Araneidae</taxon>
        <taxon>Caerostris</taxon>
    </lineage>
</organism>
<evidence type="ECO:0000256" key="2">
    <source>
        <dbReference type="SAM" id="Phobius"/>
    </source>
</evidence>
<keyword evidence="2" id="KW-0472">Membrane</keyword>
<evidence type="ECO:0000256" key="1">
    <source>
        <dbReference type="SAM" id="MobiDB-lite"/>
    </source>
</evidence>
<feature type="domain" description="ZP" evidence="4">
    <location>
        <begin position="39"/>
        <end position="274"/>
    </location>
</feature>
<keyword evidence="2" id="KW-1133">Transmembrane helix</keyword>
<gene>
    <name evidence="5" type="primary">AVEN_54102_1</name>
    <name evidence="5" type="ORF">CEXT_169661</name>
</gene>
<dbReference type="AlphaFoldDB" id="A0AAV4XJ46"/>
<feature type="transmembrane region" description="Helical" evidence="2">
    <location>
        <begin position="450"/>
        <end position="469"/>
    </location>
</feature>
<keyword evidence="3" id="KW-0732">Signal</keyword>
<evidence type="ECO:0000313" key="6">
    <source>
        <dbReference type="Proteomes" id="UP001054945"/>
    </source>
</evidence>
<accession>A0AAV4XJ46</accession>
<evidence type="ECO:0000256" key="3">
    <source>
        <dbReference type="SAM" id="SignalP"/>
    </source>
</evidence>
<dbReference type="Pfam" id="PF25057">
    <property type="entry name" value="CUT_N"/>
    <property type="match status" value="2"/>
</dbReference>
<feature type="chain" id="PRO_5043741665" evidence="3">
    <location>
        <begin position="29"/>
        <end position="902"/>
    </location>
</feature>
<feature type="signal peptide" evidence="3">
    <location>
        <begin position="1"/>
        <end position="28"/>
    </location>
</feature>
<feature type="transmembrane region" description="Helical" evidence="2">
    <location>
        <begin position="489"/>
        <end position="508"/>
    </location>
</feature>
<dbReference type="InterPro" id="IPR056953">
    <property type="entry name" value="CUT_N"/>
</dbReference>